<dbReference type="AlphaFoldDB" id="A0A392Q4K8"/>
<sequence>HVLKPQHNYQDYLVNKCWKVQCFGVMKGAMCEGFVEMGGTMYSQV</sequence>
<dbReference type="EMBL" id="LXQA010112079">
    <property type="protein sequence ID" value="MCI18852.1"/>
    <property type="molecule type" value="Genomic_DNA"/>
</dbReference>
<organism evidence="1 2">
    <name type="scientific">Trifolium medium</name>
    <dbReference type="NCBI Taxonomy" id="97028"/>
    <lineage>
        <taxon>Eukaryota</taxon>
        <taxon>Viridiplantae</taxon>
        <taxon>Streptophyta</taxon>
        <taxon>Embryophyta</taxon>
        <taxon>Tracheophyta</taxon>
        <taxon>Spermatophyta</taxon>
        <taxon>Magnoliopsida</taxon>
        <taxon>eudicotyledons</taxon>
        <taxon>Gunneridae</taxon>
        <taxon>Pentapetalae</taxon>
        <taxon>rosids</taxon>
        <taxon>fabids</taxon>
        <taxon>Fabales</taxon>
        <taxon>Fabaceae</taxon>
        <taxon>Papilionoideae</taxon>
        <taxon>50 kb inversion clade</taxon>
        <taxon>NPAAA clade</taxon>
        <taxon>Hologalegina</taxon>
        <taxon>IRL clade</taxon>
        <taxon>Trifolieae</taxon>
        <taxon>Trifolium</taxon>
    </lineage>
</organism>
<evidence type="ECO:0000313" key="2">
    <source>
        <dbReference type="Proteomes" id="UP000265520"/>
    </source>
</evidence>
<feature type="non-terminal residue" evidence="1">
    <location>
        <position position="1"/>
    </location>
</feature>
<keyword evidence="2" id="KW-1185">Reference proteome</keyword>
<protein>
    <submittedName>
        <fullName evidence="1">Uncharacterized protein</fullName>
    </submittedName>
</protein>
<comment type="caution">
    <text evidence="1">The sequence shown here is derived from an EMBL/GenBank/DDBJ whole genome shotgun (WGS) entry which is preliminary data.</text>
</comment>
<name>A0A392Q4K8_9FABA</name>
<proteinExistence type="predicted"/>
<accession>A0A392Q4K8</accession>
<reference evidence="1 2" key="1">
    <citation type="journal article" date="2018" name="Front. Plant Sci.">
        <title>Red Clover (Trifolium pratense) and Zigzag Clover (T. medium) - A Picture of Genomic Similarities and Differences.</title>
        <authorList>
            <person name="Dluhosova J."/>
            <person name="Istvanek J."/>
            <person name="Nedelnik J."/>
            <person name="Repkova J."/>
        </authorList>
    </citation>
    <scope>NUCLEOTIDE SEQUENCE [LARGE SCALE GENOMIC DNA]</scope>
    <source>
        <strain evidence="2">cv. 10/8</strain>
        <tissue evidence="1">Leaf</tissue>
    </source>
</reference>
<evidence type="ECO:0000313" key="1">
    <source>
        <dbReference type="EMBL" id="MCI18852.1"/>
    </source>
</evidence>
<dbReference type="Proteomes" id="UP000265520">
    <property type="component" value="Unassembled WGS sequence"/>
</dbReference>